<keyword evidence="10" id="KW-1185">Reference proteome</keyword>
<protein>
    <recommendedName>
        <fullName evidence="8">BPTI/Kunitz inhibitor domain-containing protein</fullName>
    </recommendedName>
</protein>
<comment type="caution">
    <text evidence="9">The sequence shown here is derived from an EMBL/GenBank/DDBJ whole genome shotgun (WGS) entry which is preliminary data.</text>
</comment>
<feature type="domain" description="BPTI/Kunitz inhibitor" evidence="8">
    <location>
        <begin position="18"/>
        <end position="68"/>
    </location>
</feature>
<dbReference type="InterPro" id="IPR050098">
    <property type="entry name" value="TFPI/VKTCI-like"/>
</dbReference>
<dbReference type="InterPro" id="IPR036880">
    <property type="entry name" value="Kunitz_BPTI_sf"/>
</dbReference>
<evidence type="ECO:0000256" key="4">
    <source>
        <dbReference type="ARBA" id="ARBA00022690"/>
    </source>
</evidence>
<dbReference type="Proteomes" id="UP001054837">
    <property type="component" value="Unassembled WGS sequence"/>
</dbReference>
<dbReference type="InterPro" id="IPR002223">
    <property type="entry name" value="Kunitz_BPTI"/>
</dbReference>
<evidence type="ECO:0000256" key="6">
    <source>
        <dbReference type="ARBA" id="ARBA00022900"/>
    </source>
</evidence>
<gene>
    <name evidence="9" type="ORF">CDAR_466171</name>
</gene>
<reference evidence="9 10" key="1">
    <citation type="submission" date="2021-06" db="EMBL/GenBank/DDBJ databases">
        <title>Caerostris darwini draft genome.</title>
        <authorList>
            <person name="Kono N."/>
            <person name="Arakawa K."/>
        </authorList>
    </citation>
    <scope>NUCLEOTIDE SEQUENCE [LARGE SCALE GENOMIC DNA]</scope>
</reference>
<dbReference type="PANTHER" id="PTHR10083:SF217">
    <property type="entry name" value="BOOPHILIN-H2"/>
    <property type="match status" value="1"/>
</dbReference>
<keyword evidence="2" id="KW-0964">Secreted</keyword>
<evidence type="ECO:0000313" key="9">
    <source>
        <dbReference type="EMBL" id="GIY03020.1"/>
    </source>
</evidence>
<dbReference type="PRINTS" id="PR00759">
    <property type="entry name" value="BASICPTASE"/>
</dbReference>
<evidence type="ECO:0000256" key="3">
    <source>
        <dbReference type="ARBA" id="ARBA00022656"/>
    </source>
</evidence>
<dbReference type="Pfam" id="PF00014">
    <property type="entry name" value="Kunitz_BPTI"/>
    <property type="match status" value="1"/>
</dbReference>
<evidence type="ECO:0000256" key="5">
    <source>
        <dbReference type="ARBA" id="ARBA00022729"/>
    </source>
</evidence>
<dbReference type="AlphaFoldDB" id="A0AAV4Q4S7"/>
<sequence>MLLTSGIETVNQTRHPICNMMVLQGPCKKYEMNYAYDDNTGQCRLFLYGGCLGSKNRFPTLKDCQKKCGL</sequence>
<dbReference type="PANTHER" id="PTHR10083">
    <property type="entry name" value="KUNITZ-TYPE PROTEASE INHIBITOR-RELATED"/>
    <property type="match status" value="1"/>
</dbReference>
<evidence type="ECO:0000313" key="10">
    <source>
        <dbReference type="Proteomes" id="UP001054837"/>
    </source>
</evidence>
<keyword evidence="6" id="KW-0722">Serine protease inhibitor</keyword>
<dbReference type="Gene3D" id="4.10.410.10">
    <property type="entry name" value="Pancreatic trypsin inhibitor Kunitz domain"/>
    <property type="match status" value="1"/>
</dbReference>
<dbReference type="FunFam" id="4.10.410.10:FF:000020">
    <property type="entry name" value="Collagen, type VI, alpha 3"/>
    <property type="match status" value="1"/>
</dbReference>
<keyword evidence="3" id="KW-0800">Toxin</keyword>
<keyword evidence="7" id="KW-1015">Disulfide bond</keyword>
<keyword evidence="4" id="KW-0646">Protease inhibitor</keyword>
<dbReference type="CDD" id="cd00109">
    <property type="entry name" value="Kunitz-type"/>
    <property type="match status" value="1"/>
</dbReference>
<organism evidence="9 10">
    <name type="scientific">Caerostris darwini</name>
    <dbReference type="NCBI Taxonomy" id="1538125"/>
    <lineage>
        <taxon>Eukaryota</taxon>
        <taxon>Metazoa</taxon>
        <taxon>Ecdysozoa</taxon>
        <taxon>Arthropoda</taxon>
        <taxon>Chelicerata</taxon>
        <taxon>Arachnida</taxon>
        <taxon>Araneae</taxon>
        <taxon>Araneomorphae</taxon>
        <taxon>Entelegynae</taxon>
        <taxon>Araneoidea</taxon>
        <taxon>Araneidae</taxon>
        <taxon>Caerostris</taxon>
    </lineage>
</organism>
<proteinExistence type="predicted"/>
<dbReference type="SMART" id="SM00131">
    <property type="entry name" value="KU"/>
    <property type="match status" value="1"/>
</dbReference>
<dbReference type="SUPFAM" id="SSF57362">
    <property type="entry name" value="BPTI-like"/>
    <property type="match status" value="1"/>
</dbReference>
<evidence type="ECO:0000256" key="1">
    <source>
        <dbReference type="ARBA" id="ARBA00004613"/>
    </source>
</evidence>
<keyword evidence="5" id="KW-0732">Signal</keyword>
<dbReference type="InterPro" id="IPR020901">
    <property type="entry name" value="Prtase_inh_Kunz-CS"/>
</dbReference>
<dbReference type="GO" id="GO:0005615">
    <property type="term" value="C:extracellular space"/>
    <property type="evidence" value="ECO:0007669"/>
    <property type="project" value="TreeGrafter"/>
</dbReference>
<evidence type="ECO:0000259" key="8">
    <source>
        <dbReference type="PROSITE" id="PS50279"/>
    </source>
</evidence>
<name>A0AAV4Q4S7_9ARAC</name>
<dbReference type="EMBL" id="BPLQ01003767">
    <property type="protein sequence ID" value="GIY03020.1"/>
    <property type="molecule type" value="Genomic_DNA"/>
</dbReference>
<accession>A0AAV4Q4S7</accession>
<dbReference type="PROSITE" id="PS00280">
    <property type="entry name" value="BPTI_KUNITZ_1"/>
    <property type="match status" value="1"/>
</dbReference>
<evidence type="ECO:0000256" key="2">
    <source>
        <dbReference type="ARBA" id="ARBA00022525"/>
    </source>
</evidence>
<evidence type="ECO:0000256" key="7">
    <source>
        <dbReference type="ARBA" id="ARBA00023157"/>
    </source>
</evidence>
<dbReference type="GO" id="GO:0004867">
    <property type="term" value="F:serine-type endopeptidase inhibitor activity"/>
    <property type="evidence" value="ECO:0007669"/>
    <property type="project" value="UniProtKB-KW"/>
</dbReference>
<comment type="subcellular location">
    <subcellularLocation>
        <location evidence="1">Secreted</location>
    </subcellularLocation>
</comment>
<dbReference type="PROSITE" id="PS50279">
    <property type="entry name" value="BPTI_KUNITZ_2"/>
    <property type="match status" value="1"/>
</dbReference>